<feature type="domain" description="Adrift-type SAM-dependent 2'-O-MTase" evidence="8">
    <location>
        <begin position="86"/>
        <end position="314"/>
    </location>
</feature>
<dbReference type="GO" id="GO:0005737">
    <property type="term" value="C:cytoplasm"/>
    <property type="evidence" value="ECO:0007669"/>
    <property type="project" value="TreeGrafter"/>
</dbReference>
<dbReference type="PROSITE" id="PS51614">
    <property type="entry name" value="SAM_MT_ADRIFT"/>
    <property type="match status" value="1"/>
</dbReference>
<evidence type="ECO:0000256" key="2">
    <source>
        <dbReference type="ARBA" id="ARBA00021134"/>
    </source>
</evidence>
<dbReference type="EC" id="2.1.1.296" evidence="1"/>
<evidence type="ECO:0000259" key="8">
    <source>
        <dbReference type="PROSITE" id="PS51614"/>
    </source>
</evidence>
<reference evidence="9 10" key="1">
    <citation type="submission" date="2015-12" db="EMBL/GenBank/DDBJ databases">
        <title>The genome of Folsomia candida.</title>
        <authorList>
            <person name="Faddeeva A."/>
            <person name="Derks M.F."/>
            <person name="Anvar Y."/>
            <person name="Smit S."/>
            <person name="Van Straalen N."/>
            <person name="Roelofs D."/>
        </authorList>
    </citation>
    <scope>NUCLEOTIDE SEQUENCE [LARGE SCALE GENOMIC DNA]</scope>
    <source>
        <strain evidence="9 10">VU population</strain>
        <tissue evidence="9">Whole body</tissue>
    </source>
</reference>
<accession>A0A226DI76</accession>
<dbReference type="GO" id="GO:0120550">
    <property type="term" value="F:methyltransferase cap2 activity"/>
    <property type="evidence" value="ECO:0007669"/>
    <property type="project" value="UniProtKB-EC"/>
</dbReference>
<dbReference type="OMA" id="ITEGPVC"/>
<dbReference type="EMBL" id="LNIX01000020">
    <property type="protein sequence ID" value="OXA43896.1"/>
    <property type="molecule type" value="Genomic_DNA"/>
</dbReference>
<evidence type="ECO:0000256" key="4">
    <source>
        <dbReference type="ARBA" id="ARBA00022679"/>
    </source>
</evidence>
<proteinExistence type="predicted"/>
<dbReference type="InterPro" id="IPR050851">
    <property type="entry name" value="mRNA_Cap_2O-Ribose_MeTrfase"/>
</dbReference>
<feature type="active site" description="Proton acceptor" evidence="7">
    <location>
        <position position="267"/>
    </location>
</feature>
<name>A0A226DI76_FOLCA</name>
<dbReference type="SUPFAM" id="SSF53335">
    <property type="entry name" value="S-adenosyl-L-methionine-dependent methyltransferases"/>
    <property type="match status" value="1"/>
</dbReference>
<feature type="binding site" evidence="7">
    <location>
        <position position="134"/>
    </location>
    <ligand>
        <name>S-adenosyl-L-methionine</name>
        <dbReference type="ChEBI" id="CHEBI:59789"/>
    </ligand>
</feature>
<keyword evidence="3 7" id="KW-0489">Methyltransferase</keyword>
<dbReference type="GO" id="GO:0006370">
    <property type="term" value="P:7-methylguanosine mRNA capping"/>
    <property type="evidence" value="ECO:0007669"/>
    <property type="project" value="TreeGrafter"/>
</dbReference>
<keyword evidence="4 7" id="KW-0808">Transferase</keyword>
<dbReference type="PANTHER" id="PTHR16121:SF2">
    <property type="entry name" value="CAP-SPECIFIC MRNA (NUCLEOSIDE-2'-O-)-METHYLTRANSFERASE 2"/>
    <property type="match status" value="1"/>
</dbReference>
<evidence type="ECO:0000256" key="3">
    <source>
        <dbReference type="ARBA" id="ARBA00022603"/>
    </source>
</evidence>
<dbReference type="OrthoDB" id="429597at2759"/>
<evidence type="ECO:0000313" key="10">
    <source>
        <dbReference type="Proteomes" id="UP000198287"/>
    </source>
</evidence>
<organism evidence="9 10">
    <name type="scientific">Folsomia candida</name>
    <name type="common">Springtail</name>
    <dbReference type="NCBI Taxonomy" id="158441"/>
    <lineage>
        <taxon>Eukaryota</taxon>
        <taxon>Metazoa</taxon>
        <taxon>Ecdysozoa</taxon>
        <taxon>Arthropoda</taxon>
        <taxon>Hexapoda</taxon>
        <taxon>Collembola</taxon>
        <taxon>Entomobryomorpha</taxon>
        <taxon>Isotomoidea</taxon>
        <taxon>Isotomidae</taxon>
        <taxon>Proisotominae</taxon>
        <taxon>Folsomia</taxon>
    </lineage>
</organism>
<dbReference type="Gene3D" id="3.40.50.12760">
    <property type="match status" value="1"/>
</dbReference>
<sequence>METVVQDIWEKKRCLKSPDERVGTKPKGFFYFPKWTATELTDLEQELNETKSLLAKYPLDSREKHMRQMNRSGGVVPMVRKEFHPEFCNQAWCKMYECLSTFSLVPENIIKYAVKPGGNVIPQFLSIHLCEAPGGAFVSATNHYLSTNYPTIKWDWLATTLNPTYEGNSARTAMNADNLTFTSLNNWIFLKDTTGNIMNRKNFNSLIEEVQRKCQSFQHPVDLVTADGSIDVRTNPMEQESATEELQFVEMIAALSVLSPGGSFVLKVTSFLDCQSVCQLYILCSLFEEVFLFKPTTSNEDNSEIYAVCLKYSGRSHFRTQLKILVEFVGTNTSILRQNAMISRNILFFNKFMDTIFDAASFFTGLQVAAIKRYIKTWEDKKGLSLAIYLHELLQRKIAFNWIDQCDMRSLPHDKSLIPFQRHIIMEMGYEDKPILHQSTSLFEQIEKIQRQIEYYHGFQSWSWEVSEISGSLSQLSPLVGRRYSEILSSRFCLGNILDLRSKLRAAVRPVRSLICCKIWMAGRKQCDACNRDRIRSHFSGVLTDLPDLCSETDWEFSLLCCAETVNDILHFSDAQRMKNCLLKLLLAITGLKVNQSLFLCTFPLLSRIQLGFIYALNSVFSMVVLSTGGNVYCSEYPQGILLHRYKGINSPPPDRELMMGLARIVMSMDNDDEAGSGEAIVEIVPAKNLIELRNFKDIFHYNMTNTANELCQIITETKDVIKQPDEYAE</sequence>
<dbReference type="Proteomes" id="UP000198287">
    <property type="component" value="Unassembled WGS sequence"/>
</dbReference>
<evidence type="ECO:0000313" key="9">
    <source>
        <dbReference type="EMBL" id="OXA43896.1"/>
    </source>
</evidence>
<dbReference type="InterPro" id="IPR029063">
    <property type="entry name" value="SAM-dependent_MTases_sf"/>
</dbReference>
<dbReference type="GO" id="GO:0005634">
    <property type="term" value="C:nucleus"/>
    <property type="evidence" value="ECO:0007669"/>
    <property type="project" value="UniProtKB-ARBA"/>
</dbReference>
<comment type="catalytic activity">
    <reaction evidence="6">
        <text>a 5'-end (N(7)-methyl 5'-triphosphoguanosine)-(2'-O-methyl-ribonucleoside)-(ribonucleotide) in mRNA + S-adenosyl-L-methionine = a 5'-end (N(7)-methyl 5'-triphosphoguanosine)-(2'-O-methyl-ribonucleoside)-(2'-O-methyl-ribonucleotide) in mRNA + S-adenosyl-L-homocysteine + H(+)</text>
        <dbReference type="Rhea" id="RHEA:67024"/>
        <dbReference type="Rhea" id="RHEA-COMP:17169"/>
        <dbReference type="Rhea" id="RHEA-COMP:17170"/>
        <dbReference type="ChEBI" id="CHEBI:15378"/>
        <dbReference type="ChEBI" id="CHEBI:57856"/>
        <dbReference type="ChEBI" id="CHEBI:59789"/>
        <dbReference type="ChEBI" id="CHEBI:167612"/>
        <dbReference type="ChEBI" id="CHEBI:167614"/>
        <dbReference type="EC" id="2.1.1.296"/>
    </reaction>
</comment>
<dbReference type="PANTHER" id="PTHR16121">
    <property type="entry name" value="CAP-SPECIFIC MRNA (NUCLEOSIDE-2'-O-)-METHYLTRANSFERASE 1-RELATED"/>
    <property type="match status" value="1"/>
</dbReference>
<dbReference type="GO" id="GO:0004483">
    <property type="term" value="F:methyltransferase cap1 activity"/>
    <property type="evidence" value="ECO:0007669"/>
    <property type="project" value="TreeGrafter"/>
</dbReference>
<evidence type="ECO:0000256" key="6">
    <source>
        <dbReference type="ARBA" id="ARBA00049477"/>
    </source>
</evidence>
<keyword evidence="10" id="KW-1185">Reference proteome</keyword>
<evidence type="ECO:0000256" key="5">
    <source>
        <dbReference type="ARBA" id="ARBA00022691"/>
    </source>
</evidence>
<feature type="binding site" evidence="7">
    <location>
        <position position="227"/>
    </location>
    <ligand>
        <name>S-adenosyl-L-methionine</name>
        <dbReference type="ChEBI" id="CHEBI:59789"/>
    </ligand>
</feature>
<dbReference type="AlphaFoldDB" id="A0A226DI76"/>
<dbReference type="GO" id="GO:0032259">
    <property type="term" value="P:methylation"/>
    <property type="evidence" value="ECO:0007669"/>
    <property type="project" value="UniProtKB-KW"/>
</dbReference>
<dbReference type="InterPro" id="IPR025807">
    <property type="entry name" value="Adrift-typ_MeTrfase"/>
</dbReference>
<feature type="binding site" evidence="7">
    <location>
        <position position="154"/>
    </location>
    <ligand>
        <name>S-adenosyl-L-methionine</name>
        <dbReference type="ChEBI" id="CHEBI:59789"/>
    </ligand>
</feature>
<gene>
    <name evidence="9" type="ORF">Fcan01_21049</name>
</gene>
<evidence type="ECO:0000256" key="7">
    <source>
        <dbReference type="PROSITE-ProRule" id="PRU00946"/>
    </source>
</evidence>
<keyword evidence="5 7" id="KW-0949">S-adenosyl-L-methionine</keyword>
<dbReference type="Pfam" id="PF01728">
    <property type="entry name" value="FtsJ"/>
    <property type="match status" value="1"/>
</dbReference>
<evidence type="ECO:0000256" key="1">
    <source>
        <dbReference type="ARBA" id="ARBA00012770"/>
    </source>
</evidence>
<comment type="caution">
    <text evidence="9">The sequence shown here is derived from an EMBL/GenBank/DDBJ whole genome shotgun (WGS) entry which is preliminary data.</text>
</comment>
<dbReference type="InterPro" id="IPR002877">
    <property type="entry name" value="RNA_MeTrfase_FtsJ_dom"/>
</dbReference>
<protein>
    <recommendedName>
        <fullName evidence="2">Cap-specific mRNA (nucleoside-2'-O-)-methyltransferase 2</fullName>
        <ecNumber evidence="1">2.1.1.296</ecNumber>
    </recommendedName>
</protein>